<dbReference type="RefSeq" id="WP_068718422.1">
    <property type="nucleotide sequence ID" value="NZ_LWDV01000009.1"/>
</dbReference>
<keyword evidence="5" id="KW-1185">Reference proteome</keyword>
<comment type="similarity">
    <text evidence="1">Belongs to the isochorismatase family.</text>
</comment>
<dbReference type="InterPro" id="IPR036380">
    <property type="entry name" value="Isochorismatase-like_sf"/>
</dbReference>
<gene>
    <name evidence="4" type="ORF">U472_11005</name>
</gene>
<dbReference type="PANTHER" id="PTHR43540">
    <property type="entry name" value="PEROXYUREIDOACRYLATE/UREIDOACRYLATE AMIDOHYDROLASE-RELATED"/>
    <property type="match status" value="1"/>
</dbReference>
<organism evidence="4 5">
    <name type="scientific">Orenia metallireducens</name>
    <dbReference type="NCBI Taxonomy" id="1413210"/>
    <lineage>
        <taxon>Bacteria</taxon>
        <taxon>Bacillati</taxon>
        <taxon>Bacillota</taxon>
        <taxon>Clostridia</taxon>
        <taxon>Halanaerobiales</taxon>
        <taxon>Halobacteroidaceae</taxon>
        <taxon>Orenia</taxon>
    </lineage>
</organism>
<name>A0A1C0A8D8_9FIRM</name>
<dbReference type="EMBL" id="LWDV01000009">
    <property type="protein sequence ID" value="OCL26516.1"/>
    <property type="molecule type" value="Genomic_DNA"/>
</dbReference>
<evidence type="ECO:0000313" key="4">
    <source>
        <dbReference type="EMBL" id="OCL26516.1"/>
    </source>
</evidence>
<dbReference type="InterPro" id="IPR000868">
    <property type="entry name" value="Isochorismatase-like_dom"/>
</dbReference>
<evidence type="ECO:0000256" key="1">
    <source>
        <dbReference type="ARBA" id="ARBA00006336"/>
    </source>
</evidence>
<dbReference type="OrthoDB" id="257098at2"/>
<feature type="domain" description="Isochorismatase-like" evidence="3">
    <location>
        <begin position="4"/>
        <end position="164"/>
    </location>
</feature>
<dbReference type="AlphaFoldDB" id="A0A1C0A8D8"/>
<sequence length="182" mass="20573">MKRALLVIDVQNEYFFGKLPVTYPQESLSNITRAIEAARKQDIPVILVQHTASDSDATAFVKGSREWELHEEILKINYGHVIEKNLPSSFTGTELKELLEDEGVDTLVISGYMTQMCCDTTARQAFHLGYSVEFLSDATGTLDISNYVGEIRAKELHEAILITQAMKFSQVITTDEWIQRIE</sequence>
<dbReference type="Pfam" id="PF00857">
    <property type="entry name" value="Isochorismatase"/>
    <property type="match status" value="1"/>
</dbReference>
<proteinExistence type="inferred from homology"/>
<protein>
    <submittedName>
        <fullName evidence="4">Isochorismatase</fullName>
    </submittedName>
</protein>
<dbReference type="CDD" id="cd01014">
    <property type="entry name" value="nicotinamidase_related"/>
    <property type="match status" value="1"/>
</dbReference>
<dbReference type="GO" id="GO:0016787">
    <property type="term" value="F:hydrolase activity"/>
    <property type="evidence" value="ECO:0007669"/>
    <property type="project" value="UniProtKB-KW"/>
</dbReference>
<dbReference type="Gene3D" id="3.40.50.850">
    <property type="entry name" value="Isochorismatase-like"/>
    <property type="match status" value="1"/>
</dbReference>
<keyword evidence="2" id="KW-0378">Hydrolase</keyword>
<comment type="caution">
    <text evidence="4">The sequence shown here is derived from an EMBL/GenBank/DDBJ whole genome shotgun (WGS) entry which is preliminary data.</text>
</comment>
<accession>A0A1C0A8D8</accession>
<evidence type="ECO:0000256" key="2">
    <source>
        <dbReference type="ARBA" id="ARBA00022801"/>
    </source>
</evidence>
<dbReference type="SUPFAM" id="SSF52499">
    <property type="entry name" value="Isochorismatase-like hydrolases"/>
    <property type="match status" value="1"/>
</dbReference>
<dbReference type="PANTHER" id="PTHR43540:SF6">
    <property type="entry name" value="ISOCHORISMATASE-LIKE DOMAIN-CONTAINING PROTEIN"/>
    <property type="match status" value="1"/>
</dbReference>
<evidence type="ECO:0000259" key="3">
    <source>
        <dbReference type="Pfam" id="PF00857"/>
    </source>
</evidence>
<reference evidence="5" key="1">
    <citation type="submission" date="2016-07" db="EMBL/GenBank/DDBJ databases">
        <authorList>
            <person name="Florea S."/>
            <person name="Webb J.S."/>
            <person name="Jaromczyk J."/>
            <person name="Schardl C.L."/>
        </authorList>
    </citation>
    <scope>NUCLEOTIDE SEQUENCE [LARGE SCALE GENOMIC DNA]</scope>
    <source>
        <strain evidence="5">Z6</strain>
    </source>
</reference>
<reference evidence="4 5" key="2">
    <citation type="submission" date="2016-08" db="EMBL/GenBank/DDBJ databases">
        <title>Orenia metallireducens sp. nov. strain Z6, a Novel Metal-reducing Firmicute from the Deep Subsurface.</title>
        <authorList>
            <person name="Maxim B.I."/>
            <person name="Kenneth K."/>
            <person name="Flynn T.M."/>
            <person name="Oloughlin E.J."/>
            <person name="Locke R.A."/>
            <person name="Weber J.R."/>
            <person name="Egan S.M."/>
            <person name="Mackie R.I."/>
            <person name="Cann I.K."/>
        </authorList>
    </citation>
    <scope>NUCLEOTIDE SEQUENCE [LARGE SCALE GENOMIC DNA]</scope>
    <source>
        <strain evidence="4 5">Z6</strain>
    </source>
</reference>
<dbReference type="Proteomes" id="UP000093514">
    <property type="component" value="Unassembled WGS sequence"/>
</dbReference>
<evidence type="ECO:0000313" key="5">
    <source>
        <dbReference type="Proteomes" id="UP000093514"/>
    </source>
</evidence>
<dbReference type="InterPro" id="IPR050272">
    <property type="entry name" value="Isochorismatase-like_hydrls"/>
</dbReference>